<organism evidence="2">
    <name type="scientific">Microvirga ossetica</name>
    <dbReference type="NCBI Taxonomy" id="1882682"/>
    <lineage>
        <taxon>Bacteria</taxon>
        <taxon>Pseudomonadati</taxon>
        <taxon>Pseudomonadota</taxon>
        <taxon>Alphaproteobacteria</taxon>
        <taxon>Hyphomicrobiales</taxon>
        <taxon>Methylobacteriaceae</taxon>
        <taxon>Microvirga</taxon>
    </lineage>
</organism>
<proteinExistence type="predicted"/>
<dbReference type="SUPFAM" id="SSF109604">
    <property type="entry name" value="HD-domain/PDEase-like"/>
    <property type="match status" value="1"/>
</dbReference>
<evidence type="ECO:0000259" key="1">
    <source>
        <dbReference type="SMART" id="SM00471"/>
    </source>
</evidence>
<accession>A0A1B2EBA8</accession>
<dbReference type="KEGG" id="moc:BB934_02710"/>
<dbReference type="SMART" id="SM00471">
    <property type="entry name" value="HDc"/>
    <property type="match status" value="1"/>
</dbReference>
<dbReference type="GO" id="GO:0016787">
    <property type="term" value="F:hydrolase activity"/>
    <property type="evidence" value="ECO:0007669"/>
    <property type="project" value="UniProtKB-KW"/>
</dbReference>
<dbReference type="RefSeq" id="WP_099508258.1">
    <property type="nucleotide sequence ID" value="NZ_CP016616.1"/>
</dbReference>
<keyword evidence="2" id="KW-0378">Hydrolase</keyword>
<dbReference type="EMBL" id="CP016616">
    <property type="protein sequence ID" value="ANY77264.1"/>
    <property type="molecule type" value="Genomic_DNA"/>
</dbReference>
<dbReference type="InterPro" id="IPR003607">
    <property type="entry name" value="HD/PDEase_dom"/>
</dbReference>
<reference evidence="2" key="1">
    <citation type="submission" date="2016-07" db="EMBL/GenBank/DDBJ databases">
        <title>Microvirga ossetica sp. nov. a new species of rhizobia isolated from root nodules of the legume species Vicia alpestris Steven originated from North Ossetia region in the Caucasus.</title>
        <authorList>
            <person name="Safronova V.I."/>
            <person name="Kuznetsova I.G."/>
            <person name="Sazanova A.L."/>
            <person name="Belimov A."/>
            <person name="Andronov E."/>
            <person name="Osledkin Y.S."/>
            <person name="Onishchuk O.P."/>
            <person name="Kurchak O.N."/>
            <person name="Shaposhnikov A.I."/>
            <person name="Willems A."/>
            <person name="Tikhonovich I.A."/>
        </authorList>
    </citation>
    <scope>NUCLEOTIDE SEQUENCE [LARGE SCALE GENOMIC DNA]</scope>
    <source>
        <strain evidence="2">V5/3M</strain>
    </source>
</reference>
<name>A0A1B2EBA8_9HYPH</name>
<dbReference type="Gene3D" id="1.10.3210.10">
    <property type="entry name" value="Hypothetical protein af1432"/>
    <property type="match status" value="1"/>
</dbReference>
<protein>
    <submittedName>
        <fullName evidence="2">Metal-dependent phosphohydrolase</fullName>
    </submittedName>
</protein>
<dbReference type="AlphaFoldDB" id="A0A1B2EBA8"/>
<gene>
    <name evidence="2" type="ORF">BB934_02710</name>
</gene>
<dbReference type="OrthoDB" id="505007at2"/>
<feature type="domain" description="HD/PDEase" evidence="1">
    <location>
        <begin position="51"/>
        <end position="203"/>
    </location>
</feature>
<evidence type="ECO:0000313" key="2">
    <source>
        <dbReference type="EMBL" id="ANY77264.1"/>
    </source>
</evidence>
<sequence length="281" mass="31070">MMTTAELAGNALGAFLAEDFKRTFGSSEAHLAHEIDATAQVALECISNSDALYHNLEHTMLVTLVGRDILRGRALTEPTTPSDWAHFLIACLMHDIGYVRSIIRGDDGNQFTVDTEGRRVVLPRGASDAALAPYHVDRSKLFVMERLGASASLDAVRIARAIEFTRFPVPPERDHAEIDAEAGLVRAADLIGQLGDPHYLRKANALFHEFAEIGIAQRLGYSSPADLVERYPDFFWTHVSDHLTPAIRYLNVTVSGKKWIAQLYSNIFSAEHKVHLVGPQL</sequence>